<dbReference type="GO" id="GO:0046872">
    <property type="term" value="F:metal ion binding"/>
    <property type="evidence" value="ECO:0007669"/>
    <property type="project" value="UniProtKB-KW"/>
</dbReference>
<evidence type="ECO:0000313" key="7">
    <source>
        <dbReference type="Proteomes" id="UP000324252"/>
    </source>
</evidence>
<dbReference type="Proteomes" id="UP000324252">
    <property type="component" value="Unassembled WGS sequence"/>
</dbReference>
<comment type="similarity">
    <text evidence="1 4">Belongs to the PAPS reductase family. CysH subfamily.</text>
</comment>
<dbReference type="PANTHER" id="PTHR46509">
    <property type="entry name" value="PHOSPHOADENOSINE PHOSPHOSULFATE REDUCTASE"/>
    <property type="match status" value="1"/>
</dbReference>
<dbReference type="SUPFAM" id="SSF52402">
    <property type="entry name" value="Adenine nucleotide alpha hydrolases-like"/>
    <property type="match status" value="1"/>
</dbReference>
<feature type="domain" description="Phosphoadenosine phosphosulphate reductase" evidence="5">
    <location>
        <begin position="38"/>
        <end position="208"/>
    </location>
</feature>
<keyword evidence="4" id="KW-0411">Iron-sulfur</keyword>
<dbReference type="EMBL" id="FQZZ01000003">
    <property type="protein sequence ID" value="SHK16790.1"/>
    <property type="molecule type" value="Genomic_DNA"/>
</dbReference>
<dbReference type="NCBIfam" id="TIGR00434">
    <property type="entry name" value="cysH"/>
    <property type="match status" value="1"/>
</dbReference>
<evidence type="ECO:0000256" key="2">
    <source>
        <dbReference type="ARBA" id="ARBA00023002"/>
    </source>
</evidence>
<dbReference type="NCBIfam" id="NF002537">
    <property type="entry name" value="PRK02090.1"/>
    <property type="match status" value="1"/>
</dbReference>
<dbReference type="GO" id="GO:0043866">
    <property type="term" value="F:adenylyl-sulfate reductase (thioredoxin) activity"/>
    <property type="evidence" value="ECO:0007669"/>
    <property type="project" value="UniProtKB-EC"/>
</dbReference>
<dbReference type="GO" id="GO:0051539">
    <property type="term" value="F:4 iron, 4 sulfur cluster binding"/>
    <property type="evidence" value="ECO:0007669"/>
    <property type="project" value="UniProtKB-UniRule"/>
</dbReference>
<dbReference type="Pfam" id="PF01507">
    <property type="entry name" value="PAPS_reduct"/>
    <property type="match status" value="1"/>
</dbReference>
<dbReference type="PIRSF" id="PIRSF000857">
    <property type="entry name" value="PAPS_reductase"/>
    <property type="match status" value="1"/>
</dbReference>
<feature type="binding site" evidence="4">
    <location>
        <position position="202"/>
    </location>
    <ligand>
        <name>[4Fe-4S] cluster</name>
        <dbReference type="ChEBI" id="CHEBI:49883"/>
    </ligand>
</feature>
<comment type="pathway">
    <text evidence="3 4">Sulfur metabolism; hydrogen sulfide biosynthesis; sulfite from sulfate.</text>
</comment>
<comment type="function">
    <text evidence="4">Catalyzes the formation of sulfite from adenosine 5'-phosphosulfate (APS) using thioredoxin as an electron donor.</text>
</comment>
<dbReference type="PANTHER" id="PTHR46509:SF1">
    <property type="entry name" value="PHOSPHOADENOSINE PHOSPHOSULFATE REDUCTASE"/>
    <property type="match status" value="1"/>
</dbReference>
<sequence>MLQSDLAERTMLLNTRFASAQAHSLLEAALLDRQFGRVALVSSFGVEAAVLLHMVADIDPRTPVLFIDTEMLFEETLTYQRDLSARLGLSDVRVLRADPSDVATADPRGLLHQSDPDTCCALRKTVPLQNALKGFDAWISGRKRYQGGKREALQLFEAETGTGRVKLNPLANWTGGDMQAYMNLHDLPRHPLVARGYGSVGCAPCTVPAEGREGRWKGREKTECGIHFENGRMVKTGAIA</sequence>
<organism evidence="6 7">
    <name type="scientific">Lutimaribacter pacificus</name>
    <dbReference type="NCBI Taxonomy" id="391948"/>
    <lineage>
        <taxon>Bacteria</taxon>
        <taxon>Pseudomonadati</taxon>
        <taxon>Pseudomonadota</taxon>
        <taxon>Alphaproteobacteria</taxon>
        <taxon>Rhodobacterales</taxon>
        <taxon>Roseobacteraceae</taxon>
        <taxon>Lutimaribacter</taxon>
    </lineage>
</organism>
<feature type="binding site" evidence="4">
    <location>
        <position position="120"/>
    </location>
    <ligand>
        <name>[4Fe-4S] cluster</name>
        <dbReference type="ChEBI" id="CHEBI:49883"/>
    </ligand>
</feature>
<dbReference type="HAMAP" id="MF_00063">
    <property type="entry name" value="CysH"/>
    <property type="match status" value="1"/>
</dbReference>
<dbReference type="InterPro" id="IPR004511">
    <property type="entry name" value="PAPS/APS_Rdtase"/>
</dbReference>
<evidence type="ECO:0000256" key="1">
    <source>
        <dbReference type="ARBA" id="ARBA00009732"/>
    </source>
</evidence>
<evidence type="ECO:0000256" key="4">
    <source>
        <dbReference type="HAMAP-Rule" id="MF_00063"/>
    </source>
</evidence>
<accession>A0A1H0IWG0</accession>
<protein>
    <recommendedName>
        <fullName evidence="4">Adenosine 5'-phosphosulfate reductase</fullName>
        <shortName evidence="4">APS reductase</shortName>
        <ecNumber evidence="4">1.8.4.10</ecNumber>
    </recommendedName>
    <alternativeName>
        <fullName evidence="4">5'-adenylylsulfate reductase</fullName>
    </alternativeName>
    <alternativeName>
        <fullName evidence="4">Thioredoxin-dependent 5'-adenylylsulfate reductase</fullName>
    </alternativeName>
</protein>
<dbReference type="InterPro" id="IPR002500">
    <property type="entry name" value="PAPS_reduct_dom"/>
</dbReference>
<name>A0A1H0IWG0_9RHOB</name>
<comment type="cofactor">
    <cofactor evidence="4">
        <name>[4Fe-4S] cluster</name>
        <dbReference type="ChEBI" id="CHEBI:49883"/>
    </cofactor>
    <text evidence="4">Binds 1 [4Fe-4S] cluster per subunit.</text>
</comment>
<evidence type="ECO:0000256" key="3">
    <source>
        <dbReference type="ARBA" id="ARBA00024327"/>
    </source>
</evidence>
<proteinExistence type="inferred from homology"/>
<keyword evidence="4" id="KW-0408">Iron</keyword>
<keyword evidence="4" id="KW-0963">Cytoplasm</keyword>
<dbReference type="GO" id="GO:0004604">
    <property type="term" value="F:phosphoadenylyl-sulfate reductase (thioredoxin) activity"/>
    <property type="evidence" value="ECO:0007669"/>
    <property type="project" value="UniProtKB-UniRule"/>
</dbReference>
<dbReference type="InterPro" id="IPR014729">
    <property type="entry name" value="Rossmann-like_a/b/a_fold"/>
</dbReference>
<dbReference type="AlphaFoldDB" id="A0A1H0IWG0"/>
<comment type="catalytic activity">
    <reaction evidence="4">
        <text>[thioredoxin]-disulfide + sulfite + AMP + 2 H(+) = adenosine 5'-phosphosulfate + [thioredoxin]-dithiol</text>
        <dbReference type="Rhea" id="RHEA:21976"/>
        <dbReference type="Rhea" id="RHEA-COMP:10698"/>
        <dbReference type="Rhea" id="RHEA-COMP:10700"/>
        <dbReference type="ChEBI" id="CHEBI:15378"/>
        <dbReference type="ChEBI" id="CHEBI:17359"/>
        <dbReference type="ChEBI" id="CHEBI:29950"/>
        <dbReference type="ChEBI" id="CHEBI:50058"/>
        <dbReference type="ChEBI" id="CHEBI:58243"/>
        <dbReference type="ChEBI" id="CHEBI:456215"/>
        <dbReference type="EC" id="1.8.4.10"/>
    </reaction>
</comment>
<feature type="binding site" evidence="4">
    <location>
        <position position="205"/>
    </location>
    <ligand>
        <name>[4Fe-4S] cluster</name>
        <dbReference type="ChEBI" id="CHEBI:49883"/>
    </ligand>
</feature>
<reference evidence="6 7" key="1">
    <citation type="submission" date="2016-11" db="EMBL/GenBank/DDBJ databases">
        <authorList>
            <person name="Varghese N."/>
            <person name="Submissions S."/>
        </authorList>
    </citation>
    <scope>NUCLEOTIDE SEQUENCE [LARGE SCALE GENOMIC DNA]</scope>
    <source>
        <strain evidence="6 7">DSM 29620</strain>
    </source>
</reference>
<feature type="binding site" evidence="4">
    <location>
        <position position="119"/>
    </location>
    <ligand>
        <name>[4Fe-4S] cluster</name>
        <dbReference type="ChEBI" id="CHEBI:49883"/>
    </ligand>
</feature>
<keyword evidence="7" id="KW-1185">Reference proteome</keyword>
<comment type="subcellular location">
    <subcellularLocation>
        <location evidence="4">Cytoplasm</location>
    </subcellularLocation>
</comment>
<keyword evidence="4" id="KW-0479">Metal-binding</keyword>
<dbReference type="GO" id="GO:0019379">
    <property type="term" value="P:sulfate assimilation, phosphoadenylyl sulfate reduction by phosphoadenylyl-sulfate reductase (thioredoxin)"/>
    <property type="evidence" value="ECO:0007669"/>
    <property type="project" value="UniProtKB-UniRule"/>
</dbReference>
<dbReference type="OrthoDB" id="9794018at2"/>
<evidence type="ECO:0000313" key="6">
    <source>
        <dbReference type="EMBL" id="SHK16790.1"/>
    </source>
</evidence>
<feature type="active site" description="Nucleophile; cysteine thiosulfonate intermediate" evidence="4">
    <location>
        <position position="224"/>
    </location>
</feature>
<dbReference type="Gene3D" id="3.40.50.620">
    <property type="entry name" value="HUPs"/>
    <property type="match status" value="1"/>
</dbReference>
<evidence type="ECO:0000259" key="5">
    <source>
        <dbReference type="Pfam" id="PF01507"/>
    </source>
</evidence>
<gene>
    <name evidence="4" type="primary">cysH</name>
    <name evidence="6" type="ORF">SAMN05444142_103498</name>
</gene>
<dbReference type="GO" id="GO:0005737">
    <property type="term" value="C:cytoplasm"/>
    <property type="evidence" value="ECO:0007669"/>
    <property type="project" value="UniProtKB-SubCell"/>
</dbReference>
<dbReference type="GO" id="GO:0070814">
    <property type="term" value="P:hydrogen sulfide biosynthetic process"/>
    <property type="evidence" value="ECO:0007669"/>
    <property type="project" value="UniProtKB-UniRule"/>
</dbReference>
<dbReference type="EC" id="1.8.4.10" evidence="4"/>
<keyword evidence="2 4" id="KW-0560">Oxidoreductase</keyword>
<dbReference type="RefSeq" id="WP_149788655.1">
    <property type="nucleotide sequence ID" value="NZ_FNIO01000005.1"/>
</dbReference>